<comment type="caution">
    <text evidence="2">The sequence shown here is derived from an EMBL/GenBank/DDBJ whole genome shotgun (WGS) entry which is preliminary data.</text>
</comment>
<keyword evidence="1" id="KW-1133">Transmembrane helix</keyword>
<gene>
    <name evidence="2" type="ORF">RDB_LOCUS38864</name>
</gene>
<protein>
    <submittedName>
        <fullName evidence="2">Uncharacterized protein</fullName>
    </submittedName>
</protein>
<feature type="transmembrane region" description="Helical" evidence="1">
    <location>
        <begin position="18"/>
        <end position="36"/>
    </location>
</feature>
<keyword evidence="1" id="KW-0472">Membrane</keyword>
<evidence type="ECO:0000256" key="1">
    <source>
        <dbReference type="SAM" id="Phobius"/>
    </source>
</evidence>
<evidence type="ECO:0000313" key="3">
    <source>
        <dbReference type="Proteomes" id="UP000663850"/>
    </source>
</evidence>
<dbReference type="Proteomes" id="UP000663850">
    <property type="component" value="Unassembled WGS sequence"/>
</dbReference>
<accession>A0A8H3GEF7</accession>
<keyword evidence="1" id="KW-0812">Transmembrane</keyword>
<reference evidence="2" key="1">
    <citation type="submission" date="2021-01" db="EMBL/GenBank/DDBJ databases">
        <authorList>
            <person name="Kaushik A."/>
        </authorList>
    </citation>
    <scope>NUCLEOTIDE SEQUENCE</scope>
    <source>
        <strain evidence="2">Type strain: AG8-Rh-89/</strain>
    </source>
</reference>
<dbReference type="EMBL" id="CAJMWZ010002098">
    <property type="protein sequence ID" value="CAE6448748.1"/>
    <property type="molecule type" value="Genomic_DNA"/>
</dbReference>
<evidence type="ECO:0000313" key="2">
    <source>
        <dbReference type="EMBL" id="CAE6448748.1"/>
    </source>
</evidence>
<organism evidence="2 3">
    <name type="scientific">Rhizoctonia solani</name>
    <dbReference type="NCBI Taxonomy" id="456999"/>
    <lineage>
        <taxon>Eukaryota</taxon>
        <taxon>Fungi</taxon>
        <taxon>Dikarya</taxon>
        <taxon>Basidiomycota</taxon>
        <taxon>Agaricomycotina</taxon>
        <taxon>Agaricomycetes</taxon>
        <taxon>Cantharellales</taxon>
        <taxon>Ceratobasidiaceae</taxon>
        <taxon>Rhizoctonia</taxon>
    </lineage>
</organism>
<proteinExistence type="predicted"/>
<sequence>MDTISFCQLCDLNWTDSVLVLEDWVCICVFIIGIIIPRIQSFKVCNIGWRRRVTTLTYQHPLIAASVTFVYVRNRLTMTRSTLVDMQSDSGVQSHLLVHLPVHMTKSLGMWRRPWA</sequence>
<dbReference type="AlphaFoldDB" id="A0A8H3GEF7"/>
<name>A0A8H3GEF7_9AGAM</name>